<proteinExistence type="inferred from homology"/>
<dbReference type="RefSeq" id="WP_042128036.1">
    <property type="nucleotide sequence ID" value="NZ_FZOL01000020.1"/>
</dbReference>
<dbReference type="AlphaFoldDB" id="A0A239IWX9"/>
<dbReference type="OrthoDB" id="9809197at2"/>
<name>A0A239IWX9_9PSED</name>
<keyword evidence="5" id="KW-1185">Reference proteome</keyword>
<protein>
    <submittedName>
        <fullName evidence="4">SPFH domain, Band 7 family protein</fullName>
    </submittedName>
</protein>
<sequence length="284" mass="31064">MTSLIITATIALFVLVTVFKGVRIVPQGEEWIVERLGRYHTTLKPGLNILIPYMDVVAYRLPTKDIILDVQQQEIITRDNAVIVANALCFAKVVDPQKASYGVENYTYAVTSLTMTALRAIVGAMDLDEALSSREQIKARLREAMSEQTEDWGITVRSVEIQDIKPSPNMQAAMERQAAAERERKADVTRAEGAKQAAILEAQARQESAKLDAAAQVNLAEASAQAITLVKNAVGTDVTPAMYLLGERYINAMESLAASDNAKMVVLPADLQEAVRGMLGRTRS</sequence>
<dbReference type="STRING" id="1215104.GCA_000730585_01333"/>
<dbReference type="InterPro" id="IPR050710">
    <property type="entry name" value="Band7/mec-2_domain"/>
</dbReference>
<comment type="similarity">
    <text evidence="2">Belongs to the band 7/mec-2 family.</text>
</comment>
<reference evidence="5" key="1">
    <citation type="submission" date="2017-06" db="EMBL/GenBank/DDBJ databases">
        <authorList>
            <person name="Varghese N."/>
            <person name="Submissions S."/>
        </authorList>
    </citation>
    <scope>NUCLEOTIDE SEQUENCE [LARGE SCALE GENOMIC DNA]</scope>
    <source>
        <strain evidence="5">DSM 22348</strain>
    </source>
</reference>
<dbReference type="GO" id="GO:0005886">
    <property type="term" value="C:plasma membrane"/>
    <property type="evidence" value="ECO:0007669"/>
    <property type="project" value="UniProtKB-ARBA"/>
</dbReference>
<evidence type="ECO:0000313" key="4">
    <source>
        <dbReference type="EMBL" id="SNS98069.1"/>
    </source>
</evidence>
<dbReference type="InterPro" id="IPR001107">
    <property type="entry name" value="Band_7"/>
</dbReference>
<dbReference type="PANTHER" id="PTHR43327:SF10">
    <property type="entry name" value="STOMATIN-LIKE PROTEIN 2, MITOCHONDRIAL"/>
    <property type="match status" value="1"/>
</dbReference>
<dbReference type="InterPro" id="IPR036013">
    <property type="entry name" value="Band_7/SPFH_dom_sf"/>
</dbReference>
<dbReference type="FunFam" id="3.30.479.30:FF:000004">
    <property type="entry name" value="Putative membrane protease family, stomatin"/>
    <property type="match status" value="1"/>
</dbReference>
<gene>
    <name evidence="4" type="ORF">SAMN05444352_12044</name>
</gene>
<dbReference type="EMBL" id="FZOL01000020">
    <property type="protein sequence ID" value="SNS98069.1"/>
    <property type="molecule type" value="Genomic_DNA"/>
</dbReference>
<dbReference type="PRINTS" id="PR00721">
    <property type="entry name" value="STOMATIN"/>
</dbReference>
<feature type="domain" description="Band 7" evidence="3">
    <location>
        <begin position="20"/>
        <end position="178"/>
    </location>
</feature>
<dbReference type="Gene3D" id="3.30.479.30">
    <property type="entry name" value="Band 7 domain"/>
    <property type="match status" value="1"/>
</dbReference>
<evidence type="ECO:0000256" key="1">
    <source>
        <dbReference type="ARBA" id="ARBA00004167"/>
    </source>
</evidence>
<evidence type="ECO:0000259" key="3">
    <source>
        <dbReference type="SMART" id="SM00244"/>
    </source>
</evidence>
<comment type="subcellular location">
    <subcellularLocation>
        <location evidence="1">Membrane</location>
        <topology evidence="1">Single-pass membrane protein</topology>
    </subcellularLocation>
</comment>
<dbReference type="InterPro" id="IPR001972">
    <property type="entry name" value="Stomatin_HflK_fam"/>
</dbReference>
<accession>A0A239IWX9</accession>
<dbReference type="PANTHER" id="PTHR43327">
    <property type="entry name" value="STOMATIN-LIKE PROTEIN 2, MITOCHONDRIAL"/>
    <property type="match status" value="1"/>
</dbReference>
<dbReference type="GO" id="GO:0098552">
    <property type="term" value="C:side of membrane"/>
    <property type="evidence" value="ECO:0007669"/>
    <property type="project" value="UniProtKB-ARBA"/>
</dbReference>
<dbReference type="Proteomes" id="UP000198407">
    <property type="component" value="Unassembled WGS sequence"/>
</dbReference>
<evidence type="ECO:0000256" key="2">
    <source>
        <dbReference type="ARBA" id="ARBA00008164"/>
    </source>
</evidence>
<dbReference type="Pfam" id="PF01145">
    <property type="entry name" value="Band_7"/>
    <property type="match status" value="1"/>
</dbReference>
<dbReference type="SUPFAM" id="SSF117892">
    <property type="entry name" value="Band 7/SPFH domain"/>
    <property type="match status" value="1"/>
</dbReference>
<dbReference type="SMART" id="SM00244">
    <property type="entry name" value="PHB"/>
    <property type="match status" value="1"/>
</dbReference>
<dbReference type="CDD" id="cd08829">
    <property type="entry name" value="SPFH_paraslipin"/>
    <property type="match status" value="1"/>
</dbReference>
<organism evidence="4 5">
    <name type="scientific">Pseudomonas japonica</name>
    <dbReference type="NCBI Taxonomy" id="256466"/>
    <lineage>
        <taxon>Bacteria</taxon>
        <taxon>Pseudomonadati</taxon>
        <taxon>Pseudomonadota</taxon>
        <taxon>Gammaproteobacteria</taxon>
        <taxon>Pseudomonadales</taxon>
        <taxon>Pseudomonadaceae</taxon>
        <taxon>Pseudomonas</taxon>
    </lineage>
</organism>
<evidence type="ECO:0000313" key="5">
    <source>
        <dbReference type="Proteomes" id="UP000198407"/>
    </source>
</evidence>